<gene>
    <name evidence="3" type="ORF">RM531_12500</name>
</gene>
<dbReference type="EMBL" id="JAVRHY010000013">
    <property type="protein sequence ID" value="MDT0619297.1"/>
    <property type="molecule type" value="Genomic_DNA"/>
</dbReference>
<dbReference type="PANTHER" id="PTHR30327">
    <property type="entry name" value="UNCHARACTERIZED PROTEIN YQGE"/>
    <property type="match status" value="1"/>
</dbReference>
<dbReference type="Proteomes" id="UP001259982">
    <property type="component" value="Unassembled WGS sequence"/>
</dbReference>
<evidence type="ECO:0000313" key="3">
    <source>
        <dbReference type="EMBL" id="MDT0619297.1"/>
    </source>
</evidence>
<dbReference type="PANTHER" id="PTHR30327:SF1">
    <property type="entry name" value="UPF0301 PROTEIN YQGE"/>
    <property type="match status" value="1"/>
</dbReference>
<proteinExistence type="inferred from homology"/>
<organism evidence="3 4">
    <name type="scientific">Spectribacter acetivorans</name>
    <dbReference type="NCBI Taxonomy" id="3075603"/>
    <lineage>
        <taxon>Bacteria</taxon>
        <taxon>Pseudomonadati</taxon>
        <taxon>Pseudomonadota</taxon>
        <taxon>Gammaproteobacteria</taxon>
        <taxon>Salinisphaerales</taxon>
        <taxon>Salinisphaeraceae</taxon>
        <taxon>Spectribacter</taxon>
    </lineage>
</organism>
<protein>
    <submittedName>
        <fullName evidence="3">YqgE/AlgH family protein</fullName>
    </submittedName>
</protein>
<keyword evidence="4" id="KW-1185">Reference proteome</keyword>
<reference evidence="3 4" key="1">
    <citation type="submission" date="2023-09" db="EMBL/GenBank/DDBJ databases">
        <authorList>
            <person name="Rey-Velasco X."/>
        </authorList>
    </citation>
    <scope>NUCLEOTIDE SEQUENCE [LARGE SCALE GENOMIC DNA]</scope>
    <source>
        <strain evidence="3 4">P385</strain>
    </source>
</reference>
<keyword evidence="2" id="KW-0732">Signal</keyword>
<feature type="signal peptide" evidence="2">
    <location>
        <begin position="1"/>
        <end position="29"/>
    </location>
</feature>
<evidence type="ECO:0000256" key="1">
    <source>
        <dbReference type="ARBA" id="ARBA00009600"/>
    </source>
</evidence>
<comment type="similarity">
    <text evidence="1">Belongs to the UPF0301 (AlgH) family.</text>
</comment>
<accession>A0ABU3B9Y8</accession>
<dbReference type="Gene3D" id="3.40.1740.10">
    <property type="entry name" value="VC0467-like"/>
    <property type="match status" value="1"/>
</dbReference>
<evidence type="ECO:0000256" key="2">
    <source>
        <dbReference type="SAM" id="SignalP"/>
    </source>
</evidence>
<dbReference type="InterPro" id="IPR003774">
    <property type="entry name" value="AlgH-like"/>
</dbReference>
<feature type="chain" id="PRO_5047375945" evidence="2">
    <location>
        <begin position="30"/>
        <end position="217"/>
    </location>
</feature>
<sequence>MIFHDTFSRYRRMIAAVFIIGISAGPAIAEAPASSSSLQGTFLVAAPGSQGPFQQTAVLVIGHDDDGAAGVVVNRATDRTLADILADPPSNKTADYNIFSGGPLRPRALSVLQRTEPDADVSGMRTVTPAMSYSINSESIDAVLEQAPAANQVRFFAGYTAWDADQLEREISSGAWLITTAEAADIFETEPDTLWARLMERITGRSGPAMQEEGGDL</sequence>
<dbReference type="RefSeq" id="WP_311659678.1">
    <property type="nucleotide sequence ID" value="NZ_JAVRHY010000013.1"/>
</dbReference>
<comment type="caution">
    <text evidence="3">The sequence shown here is derived from an EMBL/GenBank/DDBJ whole genome shotgun (WGS) entry which is preliminary data.</text>
</comment>
<evidence type="ECO:0000313" key="4">
    <source>
        <dbReference type="Proteomes" id="UP001259982"/>
    </source>
</evidence>
<name>A0ABU3B9Y8_9GAMM</name>
<dbReference type="Pfam" id="PF02622">
    <property type="entry name" value="DUF179"/>
    <property type="match status" value="1"/>
</dbReference>
<dbReference type="SUPFAM" id="SSF143456">
    <property type="entry name" value="VC0467-like"/>
    <property type="match status" value="1"/>
</dbReference>